<comment type="subcellular location">
    <subcellularLocation>
        <location evidence="1">Cytoplasm</location>
    </subcellularLocation>
</comment>
<evidence type="ECO:0000259" key="11">
    <source>
        <dbReference type="Pfam" id="PF00248"/>
    </source>
</evidence>
<dbReference type="GO" id="GO:0015459">
    <property type="term" value="F:potassium channel regulator activity"/>
    <property type="evidence" value="ECO:0007669"/>
    <property type="project" value="TreeGrafter"/>
</dbReference>
<organism evidence="12 13">
    <name type="scientific">Mugilogobius chulae</name>
    <name type="common">yellowstripe goby</name>
    <dbReference type="NCBI Taxonomy" id="88201"/>
    <lineage>
        <taxon>Eukaryota</taxon>
        <taxon>Metazoa</taxon>
        <taxon>Chordata</taxon>
        <taxon>Craniata</taxon>
        <taxon>Vertebrata</taxon>
        <taxon>Euteleostomi</taxon>
        <taxon>Actinopterygii</taxon>
        <taxon>Neopterygii</taxon>
        <taxon>Teleostei</taxon>
        <taxon>Neoteleostei</taxon>
        <taxon>Acanthomorphata</taxon>
        <taxon>Gobiaria</taxon>
        <taxon>Gobiiformes</taxon>
        <taxon>Gobioidei</taxon>
        <taxon>Gobiidae</taxon>
        <taxon>Gobionellinae</taxon>
        <taxon>Mugilogobius</taxon>
    </lineage>
</organism>
<dbReference type="InterPro" id="IPR005983">
    <property type="entry name" value="K_chnl_volt-dep_bsu_KCNAB"/>
</dbReference>
<evidence type="ECO:0000256" key="9">
    <source>
        <dbReference type="ARBA" id="ARBA00023065"/>
    </source>
</evidence>
<dbReference type="PANTHER" id="PTHR43150:SF3">
    <property type="entry name" value="VOLTAGE-GATED POTASSIUM CHANNEL SUBUNIT BETA-3"/>
    <property type="match status" value="1"/>
</dbReference>
<keyword evidence="9" id="KW-0406">Ion transport</keyword>
<name>A0AAW0P3N5_9GOBI</name>
<keyword evidence="13" id="KW-1185">Reference proteome</keyword>
<keyword evidence="8" id="KW-0560">Oxidoreductase</keyword>
<keyword evidence="5" id="KW-0633">Potassium transport</keyword>
<keyword evidence="3" id="KW-0813">Transport</keyword>
<dbReference type="PANTHER" id="PTHR43150">
    <property type="entry name" value="HYPERKINETIC, ISOFORM M"/>
    <property type="match status" value="1"/>
</dbReference>
<evidence type="ECO:0000256" key="5">
    <source>
        <dbReference type="ARBA" id="ARBA00022538"/>
    </source>
</evidence>
<dbReference type="GO" id="GO:0044325">
    <property type="term" value="F:transmembrane transporter binding"/>
    <property type="evidence" value="ECO:0007669"/>
    <property type="project" value="TreeGrafter"/>
</dbReference>
<keyword evidence="6" id="KW-0521">NADP</keyword>
<evidence type="ECO:0000256" key="8">
    <source>
        <dbReference type="ARBA" id="ARBA00023002"/>
    </source>
</evidence>
<comment type="similarity">
    <text evidence="2">Belongs to the shaker potassium channel beta subunit family.</text>
</comment>
<dbReference type="Gene3D" id="3.20.20.100">
    <property type="entry name" value="NADP-dependent oxidoreductase domain"/>
    <property type="match status" value="1"/>
</dbReference>
<dbReference type="InterPro" id="IPR005399">
    <property type="entry name" value="K_chnl_volt-dep_bsu_KCNAB-rel"/>
</dbReference>
<sequence>MQVSIACNVGGGASGGGEHALKERRAANHSSSRTRAEPSRTGLHGHAHMNEAPGHHGNMMYRSLGKSGLRVSCLGLDTWLTFNSQISDEEAETLVTLAYESGVNLFDTAEVFSAGRAENTLGSVLKKKGWSRSTFVVTTKIYWGGQAETERGLSRKHIIEGLRTCLDRLQLDYVDVVFACRCDVVAPVEEVVRAMSFVVEEGLAVYWGTSDWNCSEIMGAFSVARQLNLVAPVCEQSQFHYFHRDKVKLPQLYHQIGVGVVTWSPLACGKNDQEVPASSRANVQFYVFIVISCVPAEERTKRLSKVRELHRVAERLNCSVAQLAIAWCLRCVGVSSVLMVLSLLDHSVMSQMDFLLGNRPQISSSDTNA</sequence>
<dbReference type="Pfam" id="PF00248">
    <property type="entry name" value="Aldo_ket_red"/>
    <property type="match status" value="1"/>
</dbReference>
<dbReference type="GO" id="GO:0005249">
    <property type="term" value="F:voltage-gated potassium channel activity"/>
    <property type="evidence" value="ECO:0007669"/>
    <property type="project" value="InterPro"/>
</dbReference>
<dbReference type="GO" id="GO:1901379">
    <property type="term" value="P:regulation of potassium ion transmembrane transport"/>
    <property type="evidence" value="ECO:0007669"/>
    <property type="project" value="TreeGrafter"/>
</dbReference>
<evidence type="ECO:0000256" key="2">
    <source>
        <dbReference type="ARBA" id="ARBA00006515"/>
    </source>
</evidence>
<gene>
    <name evidence="12" type="ORF">WMY93_014145</name>
</gene>
<comment type="caution">
    <text evidence="12">The sequence shown here is derived from an EMBL/GenBank/DDBJ whole genome shotgun (WGS) entry which is preliminary data.</text>
</comment>
<evidence type="ECO:0000313" key="13">
    <source>
        <dbReference type="Proteomes" id="UP001460270"/>
    </source>
</evidence>
<proteinExistence type="inferred from homology"/>
<reference evidence="13" key="1">
    <citation type="submission" date="2024-04" db="EMBL/GenBank/DDBJ databases">
        <title>Salinicola lusitanus LLJ914,a marine bacterium isolated from the Okinawa Trough.</title>
        <authorList>
            <person name="Li J."/>
        </authorList>
    </citation>
    <scope>NUCLEOTIDE SEQUENCE [LARGE SCALE GENOMIC DNA]</scope>
</reference>
<accession>A0AAW0P3N5</accession>
<feature type="domain" description="NADP-dependent oxidoreductase" evidence="11">
    <location>
        <begin position="76"/>
        <end position="345"/>
    </location>
</feature>
<dbReference type="AlphaFoldDB" id="A0AAW0P3N5"/>
<dbReference type="GO" id="GO:0016491">
    <property type="term" value="F:oxidoreductase activity"/>
    <property type="evidence" value="ECO:0007669"/>
    <property type="project" value="UniProtKB-KW"/>
</dbReference>
<keyword evidence="7" id="KW-0630">Potassium</keyword>
<feature type="region of interest" description="Disordered" evidence="10">
    <location>
        <begin position="14"/>
        <end position="47"/>
    </location>
</feature>
<evidence type="ECO:0000256" key="6">
    <source>
        <dbReference type="ARBA" id="ARBA00022857"/>
    </source>
</evidence>
<dbReference type="PRINTS" id="PR01577">
    <property type="entry name" value="KCNABCHANNEL"/>
</dbReference>
<dbReference type="SUPFAM" id="SSF51430">
    <property type="entry name" value="NAD(P)-linked oxidoreductase"/>
    <property type="match status" value="1"/>
</dbReference>
<dbReference type="Proteomes" id="UP001460270">
    <property type="component" value="Unassembled WGS sequence"/>
</dbReference>
<dbReference type="NCBIfam" id="TIGR01293">
    <property type="entry name" value="Kv_beta"/>
    <property type="match status" value="1"/>
</dbReference>
<evidence type="ECO:0000313" key="12">
    <source>
        <dbReference type="EMBL" id="KAK7909461.1"/>
    </source>
</evidence>
<evidence type="ECO:0000256" key="10">
    <source>
        <dbReference type="SAM" id="MobiDB-lite"/>
    </source>
</evidence>
<dbReference type="InterPro" id="IPR023210">
    <property type="entry name" value="NADP_OxRdtase_dom"/>
</dbReference>
<dbReference type="GO" id="GO:0005737">
    <property type="term" value="C:cytoplasm"/>
    <property type="evidence" value="ECO:0007669"/>
    <property type="project" value="UniProtKB-SubCell"/>
</dbReference>
<keyword evidence="4" id="KW-0963">Cytoplasm</keyword>
<dbReference type="InterPro" id="IPR036812">
    <property type="entry name" value="NAD(P)_OxRdtase_dom_sf"/>
</dbReference>
<dbReference type="GO" id="GO:0008076">
    <property type="term" value="C:voltage-gated potassium channel complex"/>
    <property type="evidence" value="ECO:0007669"/>
    <property type="project" value="TreeGrafter"/>
</dbReference>
<evidence type="ECO:0000256" key="7">
    <source>
        <dbReference type="ARBA" id="ARBA00022958"/>
    </source>
</evidence>
<evidence type="ECO:0000256" key="1">
    <source>
        <dbReference type="ARBA" id="ARBA00004496"/>
    </source>
</evidence>
<dbReference type="EMBL" id="JBBPFD010000010">
    <property type="protein sequence ID" value="KAK7909461.1"/>
    <property type="molecule type" value="Genomic_DNA"/>
</dbReference>
<evidence type="ECO:0000256" key="4">
    <source>
        <dbReference type="ARBA" id="ARBA00022490"/>
    </source>
</evidence>
<evidence type="ECO:0000256" key="3">
    <source>
        <dbReference type="ARBA" id="ARBA00022448"/>
    </source>
</evidence>
<protein>
    <recommendedName>
        <fullName evidence="11">NADP-dependent oxidoreductase domain-containing protein</fullName>
    </recommendedName>
</protein>